<evidence type="ECO:0000313" key="2">
    <source>
        <dbReference type="EMBL" id="SFL45757.1"/>
    </source>
</evidence>
<dbReference type="STRING" id="195913.SAMN04488004_12012"/>
<keyword evidence="1" id="KW-0732">Signal</keyword>
<evidence type="ECO:0000256" key="1">
    <source>
        <dbReference type="SAM" id="SignalP"/>
    </source>
</evidence>
<dbReference type="AlphaFoldDB" id="A0A1I4HVF0"/>
<feature type="signal peptide" evidence="1">
    <location>
        <begin position="1"/>
        <end position="27"/>
    </location>
</feature>
<gene>
    <name evidence="2" type="ORF">SAMN04488004_12012</name>
</gene>
<reference evidence="2 3" key="1">
    <citation type="submission" date="2016-10" db="EMBL/GenBank/DDBJ databases">
        <authorList>
            <person name="de Groot N.N."/>
        </authorList>
    </citation>
    <scope>NUCLEOTIDE SEQUENCE [LARGE SCALE GENOMIC DNA]</scope>
    <source>
        <strain evidence="2 3">DSM 16199</strain>
    </source>
</reference>
<accession>A0A1I4HVF0</accession>
<sequence length="254" mass="27096">MKFAFKSQICGLVASALLLLSPTDVSATTFTMTVPTTGVTLPSEYPQAGGVVTILTGVNGNIYYQFSDPSGAYVGYNSNGTPTAFRGNPFTINSAINLNCGFSDCATYFGGAIARMDVRLTAYDGDTQSNGFDFNDISLLVNGVNIGNWSALTTEKTDLSGAQSRGFETGFGNNTLNTGWFSSTNTALLSNILQTGKITNQVFDVDPNDNFWDFTYGSSLQDTGLRTIAPGVEFDKRFDAGTTFSAVGDVLRYD</sequence>
<feature type="chain" id="PRO_5011493192" description="PEP-CTERM sorting domain-containing protein" evidence="1">
    <location>
        <begin position="28"/>
        <end position="254"/>
    </location>
</feature>
<protein>
    <recommendedName>
        <fullName evidence="4">PEP-CTERM sorting domain-containing protein</fullName>
    </recommendedName>
</protein>
<keyword evidence="3" id="KW-1185">Reference proteome</keyword>
<evidence type="ECO:0008006" key="4">
    <source>
        <dbReference type="Google" id="ProtNLM"/>
    </source>
</evidence>
<name>A0A1I4HVF0_9RHOB</name>
<evidence type="ECO:0000313" key="3">
    <source>
        <dbReference type="Proteomes" id="UP000199550"/>
    </source>
</evidence>
<dbReference type="EMBL" id="FOTF01000020">
    <property type="protein sequence ID" value="SFL45757.1"/>
    <property type="molecule type" value="Genomic_DNA"/>
</dbReference>
<proteinExistence type="predicted"/>
<organism evidence="2 3">
    <name type="scientific">Loktanella salsilacus</name>
    <dbReference type="NCBI Taxonomy" id="195913"/>
    <lineage>
        <taxon>Bacteria</taxon>
        <taxon>Pseudomonadati</taxon>
        <taxon>Pseudomonadota</taxon>
        <taxon>Alphaproteobacteria</taxon>
        <taxon>Rhodobacterales</taxon>
        <taxon>Roseobacteraceae</taxon>
        <taxon>Loktanella</taxon>
    </lineage>
</organism>
<dbReference type="Proteomes" id="UP000199550">
    <property type="component" value="Unassembled WGS sequence"/>
</dbReference>